<feature type="region of interest" description="Disordered" evidence="7">
    <location>
        <begin position="126"/>
        <end position="147"/>
    </location>
</feature>
<dbReference type="GO" id="GO:0022857">
    <property type="term" value="F:transmembrane transporter activity"/>
    <property type="evidence" value="ECO:0007669"/>
    <property type="project" value="InterPro"/>
</dbReference>
<comment type="similarity">
    <text evidence="2">Belongs to the major facilitator superfamily.</text>
</comment>
<evidence type="ECO:0000256" key="4">
    <source>
        <dbReference type="ARBA" id="ARBA00022692"/>
    </source>
</evidence>
<name>A0A6H5HX82_9HYME</name>
<evidence type="ECO:0000313" key="8">
    <source>
        <dbReference type="EMBL" id="CAB0028247.1"/>
    </source>
</evidence>
<gene>
    <name evidence="8" type="ORF">TBRA_LOCUS454</name>
</gene>
<protein>
    <recommendedName>
        <fullName evidence="10">Major facilitator superfamily (MFS) profile domain-containing protein</fullName>
    </recommendedName>
</protein>
<evidence type="ECO:0000256" key="1">
    <source>
        <dbReference type="ARBA" id="ARBA00004141"/>
    </source>
</evidence>
<proteinExistence type="inferred from homology"/>
<reference evidence="8 9" key="1">
    <citation type="submission" date="2020-02" db="EMBL/GenBank/DDBJ databases">
        <authorList>
            <person name="Ferguson B K."/>
        </authorList>
    </citation>
    <scope>NUCLEOTIDE SEQUENCE [LARGE SCALE GENOMIC DNA]</scope>
</reference>
<dbReference type="PANTHER" id="PTHR23511">
    <property type="entry name" value="SYNAPTIC VESICLE GLYCOPROTEIN 2"/>
    <property type="match status" value="1"/>
</dbReference>
<dbReference type="InterPro" id="IPR005828">
    <property type="entry name" value="MFS_sugar_transport-like"/>
</dbReference>
<evidence type="ECO:0000313" key="9">
    <source>
        <dbReference type="Proteomes" id="UP000479190"/>
    </source>
</evidence>
<keyword evidence="3" id="KW-0813">Transport</keyword>
<sequence length="368" mass="42729">MIAALAATLLHRADWLNFTLHGQFYPTWRIYLLVNGLPSILGVITACLLPKSPKFLISQGKREDALRILAKMYRWNHRDSNCEYPLSRNETLGATPVRHHEPLPGADAPPLSQGRAHHHVRDAVSATAEHRSHGLRLRTAQSRGGRLRELDDHRHDRRDPRLRLCAAGHHEIAKNQSTSLFVPGRRRRLLRHQLGDQHTLDVGHGRPDHRRLSSRRPTDRRLQFRNIAAALERNASRMKKEKKDWRVGGRGENQIHTRHLFHRKHTFRCPNDCFGAFACTRAPTTSKDFLFVEERMKKKRRRRRFSSRNRAKSRCEIDSERARRVARISYYTPAKREIERKEEAAAARAQDERIDWLRYSTSSGGGLK</sequence>
<keyword evidence="5" id="KW-1133">Transmembrane helix</keyword>
<dbReference type="EMBL" id="CADCXV010000102">
    <property type="protein sequence ID" value="CAB0028247.1"/>
    <property type="molecule type" value="Genomic_DNA"/>
</dbReference>
<accession>A0A6H5HX82</accession>
<evidence type="ECO:0000256" key="7">
    <source>
        <dbReference type="SAM" id="MobiDB-lite"/>
    </source>
</evidence>
<evidence type="ECO:0000256" key="5">
    <source>
        <dbReference type="ARBA" id="ARBA00022989"/>
    </source>
</evidence>
<comment type="subcellular location">
    <subcellularLocation>
        <location evidence="1">Membrane</location>
        <topology evidence="1">Multi-pass membrane protein</topology>
    </subcellularLocation>
</comment>
<dbReference type="InterPro" id="IPR036259">
    <property type="entry name" value="MFS_trans_sf"/>
</dbReference>
<dbReference type="SUPFAM" id="SSF103473">
    <property type="entry name" value="MFS general substrate transporter"/>
    <property type="match status" value="1"/>
</dbReference>
<evidence type="ECO:0000256" key="6">
    <source>
        <dbReference type="ARBA" id="ARBA00023136"/>
    </source>
</evidence>
<evidence type="ECO:0000256" key="3">
    <source>
        <dbReference type="ARBA" id="ARBA00022448"/>
    </source>
</evidence>
<dbReference type="PANTHER" id="PTHR23511:SF34">
    <property type="entry name" value="SYNAPTIC VESICLE GLYCOPROTEIN 2"/>
    <property type="match status" value="1"/>
</dbReference>
<organism evidence="8 9">
    <name type="scientific">Trichogramma brassicae</name>
    <dbReference type="NCBI Taxonomy" id="86971"/>
    <lineage>
        <taxon>Eukaryota</taxon>
        <taxon>Metazoa</taxon>
        <taxon>Ecdysozoa</taxon>
        <taxon>Arthropoda</taxon>
        <taxon>Hexapoda</taxon>
        <taxon>Insecta</taxon>
        <taxon>Pterygota</taxon>
        <taxon>Neoptera</taxon>
        <taxon>Endopterygota</taxon>
        <taxon>Hymenoptera</taxon>
        <taxon>Apocrita</taxon>
        <taxon>Proctotrupomorpha</taxon>
        <taxon>Chalcidoidea</taxon>
        <taxon>Trichogrammatidae</taxon>
        <taxon>Trichogramma</taxon>
    </lineage>
</organism>
<keyword evidence="6" id="KW-0472">Membrane</keyword>
<dbReference type="AlphaFoldDB" id="A0A6H5HX82"/>
<dbReference type="Gene3D" id="1.20.1250.20">
    <property type="entry name" value="MFS general substrate transporter like domains"/>
    <property type="match status" value="1"/>
</dbReference>
<keyword evidence="9" id="KW-1185">Reference proteome</keyword>
<evidence type="ECO:0000256" key="2">
    <source>
        <dbReference type="ARBA" id="ARBA00008335"/>
    </source>
</evidence>
<evidence type="ECO:0008006" key="10">
    <source>
        <dbReference type="Google" id="ProtNLM"/>
    </source>
</evidence>
<dbReference type="Pfam" id="PF00083">
    <property type="entry name" value="Sugar_tr"/>
    <property type="match status" value="1"/>
</dbReference>
<dbReference type="GO" id="GO:0016020">
    <property type="term" value="C:membrane"/>
    <property type="evidence" value="ECO:0007669"/>
    <property type="project" value="UniProtKB-SubCell"/>
</dbReference>
<dbReference type="Proteomes" id="UP000479190">
    <property type="component" value="Unassembled WGS sequence"/>
</dbReference>
<keyword evidence="4" id="KW-0812">Transmembrane</keyword>